<feature type="region of interest" description="Disordered" evidence="1">
    <location>
        <begin position="33"/>
        <end position="103"/>
    </location>
</feature>
<evidence type="ECO:0000313" key="2">
    <source>
        <dbReference type="EMBL" id="GEU34537.1"/>
    </source>
</evidence>
<dbReference type="EMBL" id="BKCJ010000587">
    <property type="protein sequence ID" value="GEU34537.1"/>
    <property type="molecule type" value="Genomic_DNA"/>
</dbReference>
<comment type="caution">
    <text evidence="2">The sequence shown here is derived from an EMBL/GenBank/DDBJ whole genome shotgun (WGS) entry which is preliminary data.</text>
</comment>
<dbReference type="AlphaFoldDB" id="A0A6L2JD92"/>
<gene>
    <name evidence="2" type="ORF">Tci_006515</name>
</gene>
<reference evidence="2" key="1">
    <citation type="journal article" date="2019" name="Sci. Rep.">
        <title>Draft genome of Tanacetum cinerariifolium, the natural source of mosquito coil.</title>
        <authorList>
            <person name="Yamashiro T."/>
            <person name="Shiraishi A."/>
            <person name="Satake H."/>
            <person name="Nakayama K."/>
        </authorList>
    </citation>
    <scope>NUCLEOTIDE SEQUENCE</scope>
</reference>
<accession>A0A6L2JD92</accession>
<name>A0A6L2JD92_TANCI</name>
<organism evidence="2">
    <name type="scientific">Tanacetum cinerariifolium</name>
    <name type="common">Dalmatian daisy</name>
    <name type="synonym">Chrysanthemum cinerariifolium</name>
    <dbReference type="NCBI Taxonomy" id="118510"/>
    <lineage>
        <taxon>Eukaryota</taxon>
        <taxon>Viridiplantae</taxon>
        <taxon>Streptophyta</taxon>
        <taxon>Embryophyta</taxon>
        <taxon>Tracheophyta</taxon>
        <taxon>Spermatophyta</taxon>
        <taxon>Magnoliopsida</taxon>
        <taxon>eudicotyledons</taxon>
        <taxon>Gunneridae</taxon>
        <taxon>Pentapetalae</taxon>
        <taxon>asterids</taxon>
        <taxon>campanulids</taxon>
        <taxon>Asterales</taxon>
        <taxon>Asteraceae</taxon>
        <taxon>Asteroideae</taxon>
        <taxon>Anthemideae</taxon>
        <taxon>Anthemidinae</taxon>
        <taxon>Tanacetum</taxon>
    </lineage>
</organism>
<proteinExistence type="predicted"/>
<protein>
    <submittedName>
        <fullName evidence="2">Uncharacterized protein</fullName>
    </submittedName>
</protein>
<sequence>MTIPRPTPFPATIPRAGVFAPFVIISDSDNEITTLPVRPAPPSPNRTPTLYGYPLDSGDDSSDEDLSETAESLHTQTTSTSVVHPPLARPLATSPTFSRRPRKGISMPSVRRVMVLMLAVTAGWRWCRSVMMIKMVGWRASVGVVAEATPTAVPQPPKHIELIGDDIETMRASLASAMQEKMTLRARVGSLEQHDVVTRESLRIARARITWSQLRVEYAEQEVKELREFRVTNRFEMTELRSRAQGIEASFWDHERHLGP</sequence>
<feature type="compositionally biased region" description="Acidic residues" evidence="1">
    <location>
        <begin position="57"/>
        <end position="68"/>
    </location>
</feature>
<evidence type="ECO:0000256" key="1">
    <source>
        <dbReference type="SAM" id="MobiDB-lite"/>
    </source>
</evidence>